<feature type="coiled-coil region" evidence="3">
    <location>
        <begin position="728"/>
        <end position="861"/>
    </location>
</feature>
<dbReference type="GO" id="GO:0007099">
    <property type="term" value="P:centriole replication"/>
    <property type="evidence" value="ECO:0007669"/>
    <property type="project" value="TreeGrafter"/>
</dbReference>
<comment type="subcellular location">
    <subcellularLocation>
        <location evidence="1">Cytoplasm</location>
    </subcellularLocation>
</comment>
<feature type="compositionally biased region" description="Polar residues" evidence="4">
    <location>
        <begin position="678"/>
        <end position="710"/>
    </location>
</feature>
<dbReference type="PANTHER" id="PTHR46930">
    <property type="entry name" value="CDK5 REGULATORY SUBUNIT-ASSOCIATED PROTEIN 2"/>
    <property type="match status" value="1"/>
</dbReference>
<evidence type="ECO:0000256" key="3">
    <source>
        <dbReference type="SAM" id="Coils"/>
    </source>
</evidence>
<reference evidence="6" key="2">
    <citation type="submission" date="2020-05" db="UniProtKB">
        <authorList>
            <consortium name="EnsemblMetazoa"/>
        </authorList>
    </citation>
    <scope>IDENTIFICATION</scope>
    <source>
        <strain evidence="6">FAR1</strain>
    </source>
</reference>
<evidence type="ECO:0000256" key="1">
    <source>
        <dbReference type="ARBA" id="ARBA00004496"/>
    </source>
</evidence>
<dbReference type="InterPro" id="IPR042791">
    <property type="entry name" value="CDK5RAP2"/>
</dbReference>
<dbReference type="STRING" id="69004.A0A182Q894"/>
<protein>
    <recommendedName>
        <fullName evidence="5">Centrosomin N-terminal motif 1 domain-containing protein</fullName>
    </recommendedName>
</protein>
<dbReference type="VEuPathDB" id="VectorBase:AFAF005012"/>
<dbReference type="PANTHER" id="PTHR46930:SF1">
    <property type="entry name" value="CDK5 REGULATORY SUBUNIT-ASSOCIATED PROTEIN 2"/>
    <property type="match status" value="1"/>
</dbReference>
<evidence type="ECO:0000313" key="6">
    <source>
        <dbReference type="EnsemblMetazoa" id="AFAF005012-PA"/>
    </source>
</evidence>
<feature type="coiled-coil region" evidence="3">
    <location>
        <begin position="905"/>
        <end position="988"/>
    </location>
</feature>
<dbReference type="GO" id="GO:0000132">
    <property type="term" value="P:establishment of mitotic spindle orientation"/>
    <property type="evidence" value="ECO:0007669"/>
    <property type="project" value="TreeGrafter"/>
</dbReference>
<dbReference type="GO" id="GO:0043015">
    <property type="term" value="F:gamma-tubulin binding"/>
    <property type="evidence" value="ECO:0007669"/>
    <property type="project" value="TreeGrafter"/>
</dbReference>
<keyword evidence="3" id="KW-0175">Coiled coil</keyword>
<feature type="coiled-coil region" evidence="3">
    <location>
        <begin position="1106"/>
        <end position="1133"/>
    </location>
</feature>
<evidence type="ECO:0000256" key="4">
    <source>
        <dbReference type="SAM" id="MobiDB-lite"/>
    </source>
</evidence>
<feature type="region of interest" description="Disordered" evidence="4">
    <location>
        <begin position="1141"/>
        <end position="1174"/>
    </location>
</feature>
<feature type="domain" description="Centrosomin N-terminal motif 1" evidence="5">
    <location>
        <begin position="66"/>
        <end position="156"/>
    </location>
</feature>
<dbReference type="GO" id="GO:0008017">
    <property type="term" value="F:microtubule binding"/>
    <property type="evidence" value="ECO:0007669"/>
    <property type="project" value="TreeGrafter"/>
</dbReference>
<dbReference type="EMBL" id="AXCN02000213">
    <property type="status" value="NOT_ANNOTATED_CDS"/>
    <property type="molecule type" value="Genomic_DNA"/>
</dbReference>
<feature type="region of interest" description="Disordered" evidence="4">
    <location>
        <begin position="630"/>
        <end position="710"/>
    </location>
</feature>
<dbReference type="GO" id="GO:0007059">
    <property type="term" value="P:chromosome segregation"/>
    <property type="evidence" value="ECO:0007669"/>
    <property type="project" value="TreeGrafter"/>
</dbReference>
<organism evidence="6 7">
    <name type="scientific">Anopheles farauti</name>
    <dbReference type="NCBI Taxonomy" id="69004"/>
    <lineage>
        <taxon>Eukaryota</taxon>
        <taxon>Metazoa</taxon>
        <taxon>Ecdysozoa</taxon>
        <taxon>Arthropoda</taxon>
        <taxon>Hexapoda</taxon>
        <taxon>Insecta</taxon>
        <taxon>Pterygota</taxon>
        <taxon>Neoptera</taxon>
        <taxon>Endopterygota</taxon>
        <taxon>Diptera</taxon>
        <taxon>Nematocera</taxon>
        <taxon>Culicoidea</taxon>
        <taxon>Culicidae</taxon>
        <taxon>Anophelinae</taxon>
        <taxon>Anopheles</taxon>
    </lineage>
</organism>
<dbReference type="GO" id="GO:0001578">
    <property type="term" value="P:microtubule bundle formation"/>
    <property type="evidence" value="ECO:0007669"/>
    <property type="project" value="TreeGrafter"/>
</dbReference>
<dbReference type="GO" id="GO:0005737">
    <property type="term" value="C:cytoplasm"/>
    <property type="evidence" value="ECO:0007669"/>
    <property type="project" value="UniProtKB-SubCell"/>
</dbReference>
<feature type="coiled-coil region" evidence="3">
    <location>
        <begin position="453"/>
        <end position="487"/>
    </location>
</feature>
<feature type="coiled-coil region" evidence="3">
    <location>
        <begin position="258"/>
        <end position="338"/>
    </location>
</feature>
<dbReference type="GO" id="GO:0090266">
    <property type="term" value="P:regulation of mitotic cell cycle spindle assembly checkpoint"/>
    <property type="evidence" value="ECO:0007669"/>
    <property type="project" value="TreeGrafter"/>
</dbReference>
<feature type="compositionally biased region" description="Polar residues" evidence="4">
    <location>
        <begin position="9"/>
        <end position="19"/>
    </location>
</feature>
<keyword evidence="2" id="KW-0963">Cytoplasm</keyword>
<evidence type="ECO:0000313" key="7">
    <source>
        <dbReference type="Proteomes" id="UP000075886"/>
    </source>
</evidence>
<dbReference type="GO" id="GO:0000242">
    <property type="term" value="C:pericentriolar material"/>
    <property type="evidence" value="ECO:0007669"/>
    <property type="project" value="TreeGrafter"/>
</dbReference>
<dbReference type="InterPro" id="IPR012943">
    <property type="entry name" value="Cnn_1N"/>
</dbReference>
<feature type="compositionally biased region" description="Low complexity" evidence="4">
    <location>
        <begin position="1156"/>
        <end position="1168"/>
    </location>
</feature>
<proteinExistence type="predicted"/>
<dbReference type="EnsemblMetazoa" id="AFAF005012-RA">
    <property type="protein sequence ID" value="AFAF005012-PA"/>
    <property type="gene ID" value="AFAF005012"/>
</dbReference>
<evidence type="ECO:0000256" key="2">
    <source>
        <dbReference type="ARBA" id="ARBA00022490"/>
    </source>
</evidence>
<dbReference type="Proteomes" id="UP000075886">
    <property type="component" value="Unassembled WGS sequence"/>
</dbReference>
<sequence>MSGIFKYTPNRTASSTPNRRSALGTTGFGSPGLHHDATMDNSYSMGFRSPSINALTGHGSPVQVRSLRDNEEEISALRKANFNLKLRIYFLEGKLGIVTDRDTHVGLGVTGSSSSNTSGDGNYLKQNIDLKVEVESLRQDLLEKQNLLCQAAKAIEVLEEGHRKADEAHREMVNDLNNRIEMHQLEIKSLEKVASELQQQHRELQLSASLRQTEAVEKEAETAGAAGESLLDFLDAVQQHSELSVQDKLRALELDNVVRQGQERIEELCRQVEQLQATIDERTSTISRLEVEVGELRFENAELREEQGSNSSSNKEKQQQAEAEIERLKKQIFDVRSELAEKLCVLDDTELKLEQKTADYVKSCKLLEKLATKIAEQDKEIAKLKRNSNISLPSEHGTTTSGLHEAIEIVDQNRKIVSQNEYDALVQRVKLLQQKNDTLIHKLCSGSGNGDHRNDLNTIIKQLNDELTQAREEVEKANRARKEHAELCAISTVRLEELAGFLDSLLKNKELVGTVSMDRRKAIRKAVDWSLDLSRSLNMSISVREFSFGGNKSLAQLSCLSGYLEQSSFADATLPVGKSACDDTENNECDKENRVANVAKATNTSFGGANQTKQMIETLRAENKALRGELLQQQQQQHRSKRRESKERKSVAIEPISDSEAWSEPDRGVSLARIGLEDNSTLRQKHTTGPTAATQTSGGPLELSSTSDNESALAGMGLQRKSLSAAEIKQLQDALREKEGTILSIQSQLVDLDSELQRERMRCASIESEASENRHQSERWQQQAKDATDRLHQLEQDIRQRDAQIEKLRKEREQAAVDLRVAVMKLETMRTEYGELQQRHKRELDALLAREQQQLDELRHTLTESFRHEQELKQQSFDTALAQNYISKNIHQETVREANELHYRLEDAHNAISTMAQEQEQLRQQLAERERSVHEMQKHLDDATLQASKAVVERTKALNEKRQLESELGRVRDECEQLKVEKNELNERLKVVGGGHSASTTDEELAGGGGGRRRLENSSPDLGIESDPGRLSNVELKTSPQQQRPLLKTLELTKSMSNLLLNPTQEVKSEDVETEEQQQLVQHDCAKVDAELVDLKRQYKLTRRYLSQAIDQIHTANKRKEQIQNDIKQQIHKTHDVLKTVHKNIDRNTSGGAGSTGNTNSSSSSSSSGKKEHS</sequence>
<feature type="coiled-coil region" evidence="3">
    <location>
        <begin position="173"/>
        <end position="207"/>
    </location>
</feature>
<keyword evidence="7" id="KW-1185">Reference proteome</keyword>
<feature type="region of interest" description="Disordered" evidence="4">
    <location>
        <begin position="1"/>
        <end position="35"/>
    </location>
</feature>
<dbReference type="GO" id="GO:0097431">
    <property type="term" value="C:mitotic spindle pole"/>
    <property type="evidence" value="ECO:0007669"/>
    <property type="project" value="TreeGrafter"/>
</dbReference>
<dbReference type="Pfam" id="PF07989">
    <property type="entry name" value="Cnn_1N"/>
    <property type="match status" value="1"/>
</dbReference>
<dbReference type="AlphaFoldDB" id="A0A182Q894"/>
<evidence type="ECO:0000259" key="5">
    <source>
        <dbReference type="Pfam" id="PF07989"/>
    </source>
</evidence>
<name>A0A182Q894_9DIPT</name>
<accession>A0A182Q894</accession>
<dbReference type="GO" id="GO:0035371">
    <property type="term" value="C:microtubule plus-end"/>
    <property type="evidence" value="ECO:0007669"/>
    <property type="project" value="TreeGrafter"/>
</dbReference>
<dbReference type="GO" id="GO:0046600">
    <property type="term" value="P:negative regulation of centriole replication"/>
    <property type="evidence" value="ECO:0007669"/>
    <property type="project" value="TreeGrafter"/>
</dbReference>
<reference evidence="7" key="1">
    <citation type="submission" date="2014-01" db="EMBL/GenBank/DDBJ databases">
        <title>The Genome Sequence of Anopheles farauti FAR1 (V2).</title>
        <authorList>
            <consortium name="The Broad Institute Genomics Platform"/>
            <person name="Neafsey D.E."/>
            <person name="Besansky N."/>
            <person name="Howell P."/>
            <person name="Walton C."/>
            <person name="Young S.K."/>
            <person name="Zeng Q."/>
            <person name="Gargeya S."/>
            <person name="Fitzgerald M."/>
            <person name="Haas B."/>
            <person name="Abouelleil A."/>
            <person name="Allen A.W."/>
            <person name="Alvarado L."/>
            <person name="Arachchi H.M."/>
            <person name="Berlin A.M."/>
            <person name="Chapman S.B."/>
            <person name="Gainer-Dewar J."/>
            <person name="Goldberg J."/>
            <person name="Griggs A."/>
            <person name="Gujja S."/>
            <person name="Hansen M."/>
            <person name="Howarth C."/>
            <person name="Imamovic A."/>
            <person name="Ireland A."/>
            <person name="Larimer J."/>
            <person name="McCowan C."/>
            <person name="Murphy C."/>
            <person name="Pearson M."/>
            <person name="Poon T.W."/>
            <person name="Priest M."/>
            <person name="Roberts A."/>
            <person name="Saif S."/>
            <person name="Shea T."/>
            <person name="Sisk P."/>
            <person name="Sykes S."/>
            <person name="Wortman J."/>
            <person name="Nusbaum C."/>
            <person name="Birren B."/>
        </authorList>
    </citation>
    <scope>NUCLEOTIDE SEQUENCE [LARGE SCALE GENOMIC DNA]</scope>
    <source>
        <strain evidence="7">FAR1</strain>
    </source>
</reference>
<feature type="region of interest" description="Disordered" evidence="4">
    <location>
        <begin position="990"/>
        <end position="1042"/>
    </location>
</feature>